<dbReference type="SUPFAM" id="SSF103481">
    <property type="entry name" value="Multidrug resistance efflux transporter EmrE"/>
    <property type="match status" value="2"/>
</dbReference>
<organism evidence="2 3">
    <name type="scientific">Lacibacter luteus</name>
    <dbReference type="NCBI Taxonomy" id="2508719"/>
    <lineage>
        <taxon>Bacteria</taxon>
        <taxon>Pseudomonadati</taxon>
        <taxon>Bacteroidota</taxon>
        <taxon>Chitinophagia</taxon>
        <taxon>Chitinophagales</taxon>
        <taxon>Chitinophagaceae</taxon>
        <taxon>Lacibacter</taxon>
    </lineage>
</organism>
<evidence type="ECO:0000256" key="1">
    <source>
        <dbReference type="SAM" id="Phobius"/>
    </source>
</evidence>
<feature type="transmembrane region" description="Helical" evidence="1">
    <location>
        <begin position="215"/>
        <end position="235"/>
    </location>
</feature>
<dbReference type="OrthoDB" id="1524053at2"/>
<dbReference type="EMBL" id="SDHW01000001">
    <property type="protein sequence ID" value="RXK62083.1"/>
    <property type="molecule type" value="Genomic_DNA"/>
</dbReference>
<feature type="transmembrane region" description="Helical" evidence="1">
    <location>
        <begin position="116"/>
        <end position="137"/>
    </location>
</feature>
<keyword evidence="1" id="KW-0472">Membrane</keyword>
<sequence length="291" mass="32090">MLYLIGSIILTSWLTLSFKVVERLGVNTFQSIVFNYISCVITGSFVNGAFPINTATAQEPWFGWAFLMGFIFVSLFNVIAFTTQKLGVAIASVANKLSLVIPFVFSIYLYSETVTILKVLGIFIALLAVMFTCWPSASNKKEKTINPTWYFLPVIIFIASGLLDTMIKYVEISFIDQQNHNAYLITAFASAAFFGVLGMLFLLFTNRMRFDAKAILTGLMIGVPNYFSIWCLMHVLKANAGNSSAIIPINNTGIVLFSTVAALILFNEKLAKINWLGIALSVLAIALIAYG</sequence>
<evidence type="ECO:0008006" key="4">
    <source>
        <dbReference type="Google" id="ProtNLM"/>
    </source>
</evidence>
<feature type="transmembrane region" description="Helical" evidence="1">
    <location>
        <begin position="247"/>
        <end position="266"/>
    </location>
</feature>
<proteinExistence type="predicted"/>
<feature type="transmembrane region" description="Helical" evidence="1">
    <location>
        <begin position="149"/>
        <end position="170"/>
    </location>
</feature>
<feature type="transmembrane region" description="Helical" evidence="1">
    <location>
        <begin position="182"/>
        <end position="203"/>
    </location>
</feature>
<evidence type="ECO:0000313" key="2">
    <source>
        <dbReference type="EMBL" id="RXK62083.1"/>
    </source>
</evidence>
<keyword evidence="1" id="KW-0812">Transmembrane</keyword>
<feature type="transmembrane region" description="Helical" evidence="1">
    <location>
        <begin position="88"/>
        <end position="110"/>
    </location>
</feature>
<comment type="caution">
    <text evidence="2">The sequence shown here is derived from an EMBL/GenBank/DDBJ whole genome shotgun (WGS) entry which is preliminary data.</text>
</comment>
<reference evidence="2 3" key="1">
    <citation type="submission" date="2019-01" db="EMBL/GenBank/DDBJ databases">
        <title>Lacibacter sp. strain TTM-7.</title>
        <authorList>
            <person name="Chen W.-M."/>
        </authorList>
    </citation>
    <scope>NUCLEOTIDE SEQUENCE [LARGE SCALE GENOMIC DNA]</scope>
    <source>
        <strain evidence="2 3">TTM-7</strain>
    </source>
</reference>
<dbReference type="AlphaFoldDB" id="A0A4Q1CM37"/>
<feature type="transmembrane region" description="Helical" evidence="1">
    <location>
        <begin position="61"/>
        <end position="81"/>
    </location>
</feature>
<keyword evidence="1" id="KW-1133">Transmembrane helix</keyword>
<keyword evidence="3" id="KW-1185">Reference proteome</keyword>
<protein>
    <recommendedName>
        <fullName evidence="4">DMT family transporter</fullName>
    </recommendedName>
</protein>
<gene>
    <name evidence="2" type="ORF">ESA94_03465</name>
</gene>
<dbReference type="InterPro" id="IPR037185">
    <property type="entry name" value="EmrE-like"/>
</dbReference>
<evidence type="ECO:0000313" key="3">
    <source>
        <dbReference type="Proteomes" id="UP000290204"/>
    </source>
</evidence>
<name>A0A4Q1CM37_9BACT</name>
<feature type="transmembrane region" description="Helical" evidence="1">
    <location>
        <begin position="273"/>
        <end position="290"/>
    </location>
</feature>
<dbReference type="Gene3D" id="1.10.3730.20">
    <property type="match status" value="1"/>
</dbReference>
<dbReference type="RefSeq" id="WP_129129455.1">
    <property type="nucleotide sequence ID" value="NZ_SDHW01000001.1"/>
</dbReference>
<accession>A0A4Q1CM37</accession>
<dbReference type="Proteomes" id="UP000290204">
    <property type="component" value="Unassembled WGS sequence"/>
</dbReference>